<dbReference type="RefSeq" id="YP_001686753.1">
    <property type="nucleotide sequence ID" value="NC_010342.1"/>
</dbReference>
<organism evidence="1 2">
    <name type="scientific">Halomonas phage phiHAP-1 (isolate -/Gulf of Mexico/-/2001)</name>
    <name type="common">Bacteriophage phiHAP-1</name>
    <dbReference type="NCBI Taxonomy" id="1283337"/>
    <lineage>
        <taxon>Viruses</taxon>
        <taxon>Duplodnaviria</taxon>
        <taxon>Heunggongvirae</taxon>
        <taxon>Uroviricota</taxon>
        <taxon>Caudoviricetes</taxon>
        <taxon>Hapunavirus</taxon>
        <taxon>Hapunavirus HAP1</taxon>
    </lineage>
</organism>
<protein>
    <submittedName>
        <fullName evidence="1">Uncharacterized protein</fullName>
    </submittedName>
</protein>
<sequence>MSLETQIAALIQSSNNLADIVAQKIAGIDQKVDEATQAVPDAIRNLSSATYYIDAENGDDNNSGLNGKNAFKTFAPLRDLIVSGSYTTVGLREGQDHLHEGPSAVVAQTGTILFERWGNTNGVANPRIVSRPYINSSGVYAGQFFTARTGAAIFSFVDIISESPNDGTPESAFSGFVYGYRSSVELFFHESNIELKNRPLVARAAAGQTNVSLNLFGGGLVLNERNSSEQLIHTEGSFPPFRISVSSGFALPVGVQWADVLPLNGDGFNALSNISLV</sequence>
<proteinExistence type="predicted"/>
<reference evidence="1 2" key="1">
    <citation type="journal article" date="2008" name="J. Virol.">
        <title>The temperate marine phage PhiHAP-1 of Halomonas aquamarina possesses a linear plasmid-like prophage genome.</title>
        <authorList>
            <person name="Mobberley J.M."/>
            <person name="Authement R.N."/>
            <person name="Segall A.M."/>
            <person name="Paul J.H."/>
        </authorList>
    </citation>
    <scope>NUCLEOTIDE SEQUENCE</scope>
</reference>
<gene>
    <name evidence="1" type="ORF">HAPgp17</name>
</gene>
<keyword evidence="2" id="KW-1185">Reference proteome</keyword>
<dbReference type="Proteomes" id="UP000001179">
    <property type="component" value="Segment"/>
</dbReference>
<accession>B0ZSG5</accession>
<dbReference type="EMBL" id="EU399241">
    <property type="protein sequence ID" value="ABY90385.1"/>
    <property type="molecule type" value="Genomic_DNA"/>
</dbReference>
<evidence type="ECO:0000313" key="2">
    <source>
        <dbReference type="Proteomes" id="UP000001179"/>
    </source>
</evidence>
<name>B0ZSG5_BPHA1</name>
<dbReference type="GeneID" id="5912372"/>
<dbReference type="KEGG" id="vg:5912372"/>
<evidence type="ECO:0000313" key="1">
    <source>
        <dbReference type="EMBL" id="ABY90385.1"/>
    </source>
</evidence>
<organismHost>
    <name type="scientific">Vreelandella aquamarina</name>
    <dbReference type="NCBI Taxonomy" id="77097"/>
</organismHost>